<accession>A0A0N4VD86</accession>
<keyword evidence="1" id="KW-0732">Signal</keyword>
<dbReference type="SUPFAM" id="SSF56436">
    <property type="entry name" value="C-type lectin-like"/>
    <property type="match status" value="1"/>
</dbReference>
<dbReference type="Gene3D" id="3.10.100.10">
    <property type="entry name" value="Mannose-Binding Protein A, subunit A"/>
    <property type="match status" value="1"/>
</dbReference>
<reference evidence="4 5" key="2">
    <citation type="submission" date="2018-10" db="EMBL/GenBank/DDBJ databases">
        <authorList>
            <consortium name="Pathogen Informatics"/>
        </authorList>
    </citation>
    <scope>NUCLEOTIDE SEQUENCE [LARGE SCALE GENOMIC DNA]</scope>
</reference>
<evidence type="ECO:0000259" key="2">
    <source>
        <dbReference type="PROSITE" id="PS50041"/>
    </source>
</evidence>
<dbReference type="Pfam" id="PF00092">
    <property type="entry name" value="VWA"/>
    <property type="match status" value="2"/>
</dbReference>
<dbReference type="PROSITE" id="PS50234">
    <property type="entry name" value="VWFA"/>
    <property type="match status" value="2"/>
</dbReference>
<dbReference type="EMBL" id="UXUI01009229">
    <property type="protein sequence ID" value="VDD93293.1"/>
    <property type="molecule type" value="Genomic_DNA"/>
</dbReference>
<evidence type="ECO:0000313" key="6">
    <source>
        <dbReference type="WBParaSite" id="EVEC_0000856001-mRNA-1"/>
    </source>
</evidence>
<organism evidence="6">
    <name type="scientific">Enterobius vermicularis</name>
    <name type="common">Human pinworm</name>
    <dbReference type="NCBI Taxonomy" id="51028"/>
    <lineage>
        <taxon>Eukaryota</taxon>
        <taxon>Metazoa</taxon>
        <taxon>Ecdysozoa</taxon>
        <taxon>Nematoda</taxon>
        <taxon>Chromadorea</taxon>
        <taxon>Rhabditida</taxon>
        <taxon>Spirurina</taxon>
        <taxon>Oxyuridomorpha</taxon>
        <taxon>Oxyuroidea</taxon>
        <taxon>Oxyuridae</taxon>
        <taxon>Enterobius</taxon>
    </lineage>
</organism>
<dbReference type="SMART" id="SM00327">
    <property type="entry name" value="VWA"/>
    <property type="match status" value="2"/>
</dbReference>
<evidence type="ECO:0000313" key="4">
    <source>
        <dbReference type="EMBL" id="VDD93293.1"/>
    </source>
</evidence>
<feature type="chain" id="PRO_5043122884" evidence="1">
    <location>
        <begin position="23"/>
        <end position="573"/>
    </location>
</feature>
<dbReference type="OrthoDB" id="5869583at2759"/>
<dbReference type="InterPro" id="IPR016187">
    <property type="entry name" value="CTDL_fold"/>
</dbReference>
<dbReference type="Proteomes" id="UP000274131">
    <property type="component" value="Unassembled WGS sequence"/>
</dbReference>
<dbReference type="SUPFAM" id="SSF53300">
    <property type="entry name" value="vWA-like"/>
    <property type="match status" value="2"/>
</dbReference>
<protein>
    <submittedName>
        <fullName evidence="6">VWFA domain-containing protein</fullName>
    </submittedName>
</protein>
<dbReference type="PROSITE" id="PS50041">
    <property type="entry name" value="C_TYPE_LECTIN_2"/>
    <property type="match status" value="1"/>
</dbReference>
<dbReference type="Gene3D" id="3.40.50.410">
    <property type="entry name" value="von Willebrand factor, type A domain"/>
    <property type="match status" value="2"/>
</dbReference>
<dbReference type="STRING" id="51028.A0A0N4VD86"/>
<feature type="signal peptide" evidence="1">
    <location>
        <begin position="1"/>
        <end position="22"/>
    </location>
</feature>
<reference evidence="6" key="1">
    <citation type="submission" date="2017-02" db="UniProtKB">
        <authorList>
            <consortium name="WormBaseParasite"/>
        </authorList>
    </citation>
    <scope>IDENTIFICATION</scope>
</reference>
<feature type="domain" description="C-type lectin" evidence="2">
    <location>
        <begin position="441"/>
        <end position="551"/>
    </location>
</feature>
<dbReference type="InterPro" id="IPR002035">
    <property type="entry name" value="VWF_A"/>
</dbReference>
<dbReference type="InterPro" id="IPR016186">
    <property type="entry name" value="C-type_lectin-like/link_sf"/>
</dbReference>
<dbReference type="PANTHER" id="PTHR31024:SF3">
    <property type="entry name" value="C-TYPE LECTIN-RELATED"/>
    <property type="match status" value="1"/>
</dbReference>
<dbReference type="SMART" id="SM00034">
    <property type="entry name" value="CLECT"/>
    <property type="match status" value="1"/>
</dbReference>
<sequence>MFAQYFYPILLAILWLTSPNYGYRGHVCTLSNLELDVVFVLDASAGVDQHGYAGEKAAIYGLFNELTIGQRTEMTRVVTLNMGSQTNNEKVSLGMYRAGDQAKKDLLELPYKGGEVNLQSGLAAAYGLFKTESDRPSKPNVVVLFSSTAVNCANGGLTQSGACKQAFRMKNESIILISVDLRYHEDPNEETMNLGEYSLQNNETLFDKLKEIFCEVSPTRPPTLTPNACPCVLHGVWLDIVVMFDSSDGASTVGFAGQRGAITGLLHRLFIKQKGEQFSRIGFVNVGSTATLVSDLNKYSHGTEAIMDMMAMKPMKGEYNFGNGIVQAKTIFQKKMSRRERQNVKDLLIVFTNTIVKCETGKEGCQVAKWLTENGVTILTIDISVYGVPNGDPNQGSSFGDRCFRLSNNKYFLENLEDLICKANCFCKPPTIQFKTDECGIYGQCVYLEESPAASESAKVGCGLVGMTLVDVYSDEKDKFLTDIAKAEKTDKYIVGLQYINDELIWSSGETMDKDDYNIYAPGEPDARRGECTYADLYSSKNSIWKTMKCSYTSPAMRYFCQKDTCDSEHYCQ</sequence>
<evidence type="ECO:0000259" key="3">
    <source>
        <dbReference type="PROSITE" id="PS50234"/>
    </source>
</evidence>
<evidence type="ECO:0000256" key="1">
    <source>
        <dbReference type="SAM" id="SignalP"/>
    </source>
</evidence>
<dbReference type="WBParaSite" id="EVEC_0000856001-mRNA-1">
    <property type="protein sequence ID" value="EVEC_0000856001-mRNA-1"/>
    <property type="gene ID" value="EVEC_0000856001"/>
</dbReference>
<proteinExistence type="predicted"/>
<evidence type="ECO:0000313" key="5">
    <source>
        <dbReference type="Proteomes" id="UP000274131"/>
    </source>
</evidence>
<dbReference type="PANTHER" id="PTHR31024">
    <property type="entry name" value="C-TYPE LECTIN"/>
    <property type="match status" value="1"/>
</dbReference>
<dbReference type="Pfam" id="PF00059">
    <property type="entry name" value="Lectin_C"/>
    <property type="match status" value="1"/>
</dbReference>
<feature type="domain" description="VWFA" evidence="3">
    <location>
        <begin position="239"/>
        <end position="384"/>
    </location>
</feature>
<name>A0A0N4VD86_ENTVE</name>
<dbReference type="CDD" id="cd00037">
    <property type="entry name" value="CLECT"/>
    <property type="match status" value="1"/>
</dbReference>
<keyword evidence="5" id="KW-1185">Reference proteome</keyword>
<dbReference type="AlphaFoldDB" id="A0A0N4VD86"/>
<dbReference type="InterPro" id="IPR001304">
    <property type="entry name" value="C-type_lectin-like"/>
</dbReference>
<feature type="domain" description="VWFA" evidence="3">
    <location>
        <begin position="36"/>
        <end position="216"/>
    </location>
</feature>
<dbReference type="InterPro" id="IPR036465">
    <property type="entry name" value="vWFA_dom_sf"/>
</dbReference>
<gene>
    <name evidence="4" type="ORF">EVEC_LOCUS8044</name>
</gene>